<evidence type="ECO:0000256" key="1">
    <source>
        <dbReference type="SAM" id="MobiDB-lite"/>
    </source>
</evidence>
<comment type="caution">
    <text evidence="2">The sequence shown here is derived from an EMBL/GenBank/DDBJ whole genome shotgun (WGS) entry which is preliminary data.</text>
</comment>
<feature type="region of interest" description="Disordered" evidence="1">
    <location>
        <begin position="1"/>
        <end position="49"/>
    </location>
</feature>
<organism evidence="2 3">
    <name type="scientific">Dreissena polymorpha</name>
    <name type="common">Zebra mussel</name>
    <name type="synonym">Mytilus polymorpha</name>
    <dbReference type="NCBI Taxonomy" id="45954"/>
    <lineage>
        <taxon>Eukaryota</taxon>
        <taxon>Metazoa</taxon>
        <taxon>Spiralia</taxon>
        <taxon>Lophotrochozoa</taxon>
        <taxon>Mollusca</taxon>
        <taxon>Bivalvia</taxon>
        <taxon>Autobranchia</taxon>
        <taxon>Heteroconchia</taxon>
        <taxon>Euheterodonta</taxon>
        <taxon>Imparidentia</taxon>
        <taxon>Neoheterodontei</taxon>
        <taxon>Myida</taxon>
        <taxon>Dreissenoidea</taxon>
        <taxon>Dreissenidae</taxon>
        <taxon>Dreissena</taxon>
    </lineage>
</organism>
<evidence type="ECO:0000313" key="2">
    <source>
        <dbReference type="EMBL" id="KAH3825552.1"/>
    </source>
</evidence>
<keyword evidence="3" id="KW-1185">Reference proteome</keyword>
<name>A0A9D4GZ81_DREPO</name>
<evidence type="ECO:0000313" key="3">
    <source>
        <dbReference type="Proteomes" id="UP000828390"/>
    </source>
</evidence>
<dbReference type="Proteomes" id="UP000828390">
    <property type="component" value="Unassembled WGS sequence"/>
</dbReference>
<dbReference type="EMBL" id="JAIWYP010000005">
    <property type="protein sequence ID" value="KAH3825552.1"/>
    <property type="molecule type" value="Genomic_DNA"/>
</dbReference>
<sequence length="116" mass="12591">MGVADSGLTGKPSAPGNLNSLRQQLHTAHTMSSSDMSPGPHSVTGQSSQRVYFGLSRRGRLTSLAGTCQQQSGQMEFFAVRDDSGFRLAAQCDKQQHGADNIMTLEQNLMRFLTRC</sequence>
<accession>A0A9D4GZ81</accession>
<dbReference type="AlphaFoldDB" id="A0A9D4GZ81"/>
<protein>
    <submittedName>
        <fullName evidence="2">Uncharacterized protein</fullName>
    </submittedName>
</protein>
<feature type="compositionally biased region" description="Polar residues" evidence="1">
    <location>
        <begin position="16"/>
        <end position="36"/>
    </location>
</feature>
<proteinExistence type="predicted"/>
<reference evidence="2" key="2">
    <citation type="submission" date="2020-11" db="EMBL/GenBank/DDBJ databases">
        <authorList>
            <person name="McCartney M.A."/>
            <person name="Auch B."/>
            <person name="Kono T."/>
            <person name="Mallez S."/>
            <person name="Becker A."/>
            <person name="Gohl D.M."/>
            <person name="Silverstein K.A.T."/>
            <person name="Koren S."/>
            <person name="Bechman K.B."/>
            <person name="Herman A."/>
            <person name="Abrahante J.E."/>
            <person name="Garbe J."/>
        </authorList>
    </citation>
    <scope>NUCLEOTIDE SEQUENCE</scope>
    <source>
        <strain evidence="2">Duluth1</strain>
        <tissue evidence="2">Whole animal</tissue>
    </source>
</reference>
<reference evidence="2" key="1">
    <citation type="journal article" date="2019" name="bioRxiv">
        <title>The Genome of the Zebra Mussel, Dreissena polymorpha: A Resource for Invasive Species Research.</title>
        <authorList>
            <person name="McCartney M.A."/>
            <person name="Auch B."/>
            <person name="Kono T."/>
            <person name="Mallez S."/>
            <person name="Zhang Y."/>
            <person name="Obille A."/>
            <person name="Becker A."/>
            <person name="Abrahante J.E."/>
            <person name="Garbe J."/>
            <person name="Badalamenti J.P."/>
            <person name="Herman A."/>
            <person name="Mangelson H."/>
            <person name="Liachko I."/>
            <person name="Sullivan S."/>
            <person name="Sone E.D."/>
            <person name="Koren S."/>
            <person name="Silverstein K.A.T."/>
            <person name="Beckman K.B."/>
            <person name="Gohl D.M."/>
        </authorList>
    </citation>
    <scope>NUCLEOTIDE SEQUENCE</scope>
    <source>
        <strain evidence="2">Duluth1</strain>
        <tissue evidence="2">Whole animal</tissue>
    </source>
</reference>
<gene>
    <name evidence="2" type="ORF">DPMN_127432</name>
</gene>